<dbReference type="EMBL" id="JAVRFE010000170">
    <property type="protein sequence ID" value="MDT0461318.1"/>
    <property type="molecule type" value="Genomic_DNA"/>
</dbReference>
<comment type="caution">
    <text evidence="2">The sequence shown here is derived from an EMBL/GenBank/DDBJ whole genome shotgun (WGS) entry which is preliminary data.</text>
</comment>
<sequence length="80" mass="7978">MADTTPAPASDPASASVSGAASAPADFSGWTCPAPLRDHERIVMGHGGGGTLSAELVEHLFAPAFGSYVLAELGDSAHLT</sequence>
<feature type="non-terminal residue" evidence="2">
    <location>
        <position position="80"/>
    </location>
</feature>
<accession>A0ABU2TK48</accession>
<proteinExistence type="predicted"/>
<reference evidence="2" key="1">
    <citation type="submission" date="2024-05" db="EMBL/GenBank/DDBJ databases">
        <title>30 novel species of actinomycetes from the DSMZ collection.</title>
        <authorList>
            <person name="Nouioui I."/>
        </authorList>
    </citation>
    <scope>NUCLEOTIDE SEQUENCE</scope>
    <source>
        <strain evidence="2">DSM 41527</strain>
    </source>
</reference>
<protein>
    <submittedName>
        <fullName evidence="2">Hydrogenase expression/formation protein HypE</fullName>
    </submittedName>
</protein>
<evidence type="ECO:0000256" key="1">
    <source>
        <dbReference type="SAM" id="MobiDB-lite"/>
    </source>
</evidence>
<gene>
    <name evidence="2" type="ORF">RM550_37430</name>
</gene>
<evidence type="ECO:0000313" key="3">
    <source>
        <dbReference type="Proteomes" id="UP001180551"/>
    </source>
</evidence>
<evidence type="ECO:0000313" key="2">
    <source>
        <dbReference type="EMBL" id="MDT0461318.1"/>
    </source>
</evidence>
<feature type="region of interest" description="Disordered" evidence="1">
    <location>
        <begin position="1"/>
        <end position="25"/>
    </location>
</feature>
<dbReference type="Proteomes" id="UP001180551">
    <property type="component" value="Unassembled WGS sequence"/>
</dbReference>
<keyword evidence="3" id="KW-1185">Reference proteome</keyword>
<name>A0ABU2TK48_9ACTN</name>
<organism evidence="2 3">
    <name type="scientific">Streptomyces mooreae</name>
    <dbReference type="NCBI Taxonomy" id="3075523"/>
    <lineage>
        <taxon>Bacteria</taxon>
        <taxon>Bacillati</taxon>
        <taxon>Actinomycetota</taxon>
        <taxon>Actinomycetes</taxon>
        <taxon>Kitasatosporales</taxon>
        <taxon>Streptomycetaceae</taxon>
        <taxon>Streptomyces</taxon>
    </lineage>
</organism>